<protein>
    <recommendedName>
        <fullName evidence="4">Photosynthesis system II assembly factor Ycf48/Hcf136-like domain-containing protein</fullName>
    </recommendedName>
</protein>
<gene>
    <name evidence="2" type="ORF">RZN69_04880</name>
</gene>
<evidence type="ECO:0000313" key="2">
    <source>
        <dbReference type="EMBL" id="WOO42414.1"/>
    </source>
</evidence>
<dbReference type="AlphaFoldDB" id="A0AAQ3LDG1"/>
<sequence length="697" mass="73046">MRLISCLLLFAAGLAPAFAAYQNIQWRNPTGTGADLYDVAVNPSSNLYAIVGEEGTIATSNDANQWQFQSTVTLETLRGVALSEAIALAVGDNGTVVKSTNGGVWSTISGQTANFRDIAYGAGMFVAVGELSGSSFLATSSDGEVWTVRDSGATAPLNSVAFLGSTFVAVGEFGAVTRSTGGVNWTATVITEGVNLVSVAPGLGQFIAVSNVSSGTRIFTSSSGASWSGSSAPSSVDGVVFSSISYANSNYVIAADQGYILTSGDASVWTPRFVQDNLDTTFTSVLGSTLGWNIVGKGGDIYFSFSGLIGWGRFGQGVQGNYNDIGESNGVYVVVGNDGSVGGSVNGTTWVNRSSNTTEDMNGVTFAGALSVMVGDAGSILVSLLDGDNWTSRSSPVSTELLAVANGSSRFYAVGKDGAIVVSTDANAVTWTSVTSPTTDDIVSIEFLNTRFLAGTSSGGILLNTGGSWSTVFSGASGSVNGFTYFLDKYWAVATSGSTSTIYSSEDAETWVSVQAFDNASISSLASANGWITGISPEGNVLSSDDGEKWTLDIGVLSSGLSALRPINNQFLATGSFGKIAVLEIGVAVNVYFGPLTDFGNGWVGSSWLGNFNIISYPTIYHEEQGWWFCTGQGMEDGDNSYWIYDTQLGWLWTAEGTYPWVYVNAQSTWAFFGGTNNGFRSFFFNNTQTWQFFPLS</sequence>
<dbReference type="Proteomes" id="UP001304300">
    <property type="component" value="Chromosome"/>
</dbReference>
<dbReference type="EMBL" id="CP136920">
    <property type="protein sequence ID" value="WOO42414.1"/>
    <property type="molecule type" value="Genomic_DNA"/>
</dbReference>
<organism evidence="2 3">
    <name type="scientific">Rubellicoccus peritrichatus</name>
    <dbReference type="NCBI Taxonomy" id="3080537"/>
    <lineage>
        <taxon>Bacteria</taxon>
        <taxon>Pseudomonadati</taxon>
        <taxon>Verrucomicrobiota</taxon>
        <taxon>Opitutia</taxon>
        <taxon>Puniceicoccales</taxon>
        <taxon>Cerasicoccaceae</taxon>
        <taxon>Rubellicoccus</taxon>
    </lineage>
</organism>
<evidence type="ECO:0008006" key="4">
    <source>
        <dbReference type="Google" id="ProtNLM"/>
    </source>
</evidence>
<evidence type="ECO:0000313" key="3">
    <source>
        <dbReference type="Proteomes" id="UP001304300"/>
    </source>
</evidence>
<keyword evidence="3" id="KW-1185">Reference proteome</keyword>
<dbReference type="RefSeq" id="WP_317834933.1">
    <property type="nucleotide sequence ID" value="NZ_CP136920.1"/>
</dbReference>
<feature type="chain" id="PRO_5042981302" description="Photosynthesis system II assembly factor Ycf48/Hcf136-like domain-containing protein" evidence="1">
    <location>
        <begin position="20"/>
        <end position="697"/>
    </location>
</feature>
<reference evidence="2 3" key="1">
    <citation type="submission" date="2023-10" db="EMBL/GenBank/DDBJ databases">
        <title>Rubellicoccus peritrichatus gen. nov., sp. nov., isolated from an algae of coral reef tank.</title>
        <authorList>
            <person name="Luo J."/>
        </authorList>
    </citation>
    <scope>NUCLEOTIDE SEQUENCE [LARGE SCALE GENOMIC DNA]</scope>
    <source>
        <strain evidence="2 3">CR14</strain>
    </source>
</reference>
<proteinExistence type="predicted"/>
<keyword evidence="1" id="KW-0732">Signal</keyword>
<evidence type="ECO:0000256" key="1">
    <source>
        <dbReference type="SAM" id="SignalP"/>
    </source>
</evidence>
<dbReference type="KEGG" id="puo:RZN69_04880"/>
<feature type="signal peptide" evidence="1">
    <location>
        <begin position="1"/>
        <end position="19"/>
    </location>
</feature>
<accession>A0AAQ3LDG1</accession>
<dbReference type="SUPFAM" id="SSF110296">
    <property type="entry name" value="Oligoxyloglucan reducing end-specific cellobiohydrolase"/>
    <property type="match status" value="2"/>
</dbReference>
<name>A0AAQ3LDG1_9BACT</name>